<dbReference type="Pfam" id="PF21787">
    <property type="entry name" value="TNP-like_RNaseH_N"/>
    <property type="match status" value="1"/>
</dbReference>
<gene>
    <name evidence="2" type="ORF">FWK35_00034339</name>
</gene>
<name>A0A6G0VJ13_APHCR</name>
<feature type="non-terminal residue" evidence="2">
    <location>
        <position position="266"/>
    </location>
</feature>
<dbReference type="InterPro" id="IPR048365">
    <property type="entry name" value="TNP-like_RNaseH_N"/>
</dbReference>
<dbReference type="AlphaFoldDB" id="A0A6G0VJ13"/>
<sequence>ISITTAKHNNNEIWRHKECLKCDYLFLIFKKYKKISLLINSKWIGPTLTPTRRRFLNNTLNKKKKYQKIKLPLTFKNKTATLTDSTLNTLFSSNNLSNSQKTIITEIINSSKAVKPNNRRYSEDWILLCILLKIRSSSTYLFLKEQEILPLPCTRTIRMYLSLINTQCGFDEIFFLLFKKKVAMLKKEEKHGVLVFDEIFLRESLQVNSQTLTYSGLENFGREIKSSGLKANHGLVFLFQSLGANFTQPIAVFASNGPVKGLVLAQ</sequence>
<proteinExistence type="predicted"/>
<organism evidence="2 3">
    <name type="scientific">Aphis craccivora</name>
    <name type="common">Cowpea aphid</name>
    <dbReference type="NCBI Taxonomy" id="307492"/>
    <lineage>
        <taxon>Eukaryota</taxon>
        <taxon>Metazoa</taxon>
        <taxon>Ecdysozoa</taxon>
        <taxon>Arthropoda</taxon>
        <taxon>Hexapoda</taxon>
        <taxon>Insecta</taxon>
        <taxon>Pterygota</taxon>
        <taxon>Neoptera</taxon>
        <taxon>Paraneoptera</taxon>
        <taxon>Hemiptera</taxon>
        <taxon>Sternorrhyncha</taxon>
        <taxon>Aphidomorpha</taxon>
        <taxon>Aphidoidea</taxon>
        <taxon>Aphididae</taxon>
        <taxon>Aphidini</taxon>
        <taxon>Aphis</taxon>
        <taxon>Aphis</taxon>
    </lineage>
</organism>
<dbReference type="EMBL" id="VUJU01016464">
    <property type="protein sequence ID" value="KAF0688905.1"/>
    <property type="molecule type" value="Genomic_DNA"/>
</dbReference>
<feature type="domain" description="Transposable element P transposase-like RNase H" evidence="1">
    <location>
        <begin position="167"/>
        <end position="257"/>
    </location>
</feature>
<evidence type="ECO:0000313" key="3">
    <source>
        <dbReference type="Proteomes" id="UP000478052"/>
    </source>
</evidence>
<dbReference type="OrthoDB" id="7312725at2759"/>
<keyword evidence="3" id="KW-1185">Reference proteome</keyword>
<reference evidence="2 3" key="1">
    <citation type="submission" date="2019-08" db="EMBL/GenBank/DDBJ databases">
        <title>Whole genome of Aphis craccivora.</title>
        <authorList>
            <person name="Voronova N.V."/>
            <person name="Shulinski R.S."/>
            <person name="Bandarenka Y.V."/>
            <person name="Zhorov D.G."/>
            <person name="Warner D."/>
        </authorList>
    </citation>
    <scope>NUCLEOTIDE SEQUENCE [LARGE SCALE GENOMIC DNA]</scope>
    <source>
        <strain evidence="2">180601</strain>
        <tissue evidence="2">Whole Body</tissue>
    </source>
</reference>
<comment type="caution">
    <text evidence="2">The sequence shown here is derived from an EMBL/GenBank/DDBJ whole genome shotgun (WGS) entry which is preliminary data.</text>
</comment>
<feature type="non-terminal residue" evidence="2">
    <location>
        <position position="1"/>
    </location>
</feature>
<evidence type="ECO:0000313" key="2">
    <source>
        <dbReference type="EMBL" id="KAF0688905.1"/>
    </source>
</evidence>
<protein>
    <submittedName>
        <fullName evidence="2">DDE-1 domain-containing protein</fullName>
    </submittedName>
</protein>
<accession>A0A6G0VJ13</accession>
<dbReference type="Proteomes" id="UP000478052">
    <property type="component" value="Unassembled WGS sequence"/>
</dbReference>
<evidence type="ECO:0000259" key="1">
    <source>
        <dbReference type="Pfam" id="PF21787"/>
    </source>
</evidence>